<name>R9HBR9_BACT4</name>
<dbReference type="EMBL" id="ASSM01000008">
    <property type="protein sequence ID" value="EOS01236.1"/>
    <property type="molecule type" value="Genomic_DNA"/>
</dbReference>
<evidence type="ECO:0000313" key="3">
    <source>
        <dbReference type="EMBL" id="EOS01236.1"/>
    </source>
</evidence>
<dbReference type="Proteomes" id="UP000014207">
    <property type="component" value="Unassembled WGS sequence"/>
</dbReference>
<keyword evidence="1" id="KW-0328">Glycosyltransferase</keyword>
<dbReference type="PANTHER" id="PTHR11927:SF9">
    <property type="entry name" value="L-FUCOSYLTRANSFERASE"/>
    <property type="match status" value="1"/>
</dbReference>
<organism evidence="3 4">
    <name type="scientific">Bacteroides thetaiotaomicron dnLKV9</name>
    <dbReference type="NCBI Taxonomy" id="1235785"/>
    <lineage>
        <taxon>Bacteria</taxon>
        <taxon>Pseudomonadati</taxon>
        <taxon>Bacteroidota</taxon>
        <taxon>Bacteroidia</taxon>
        <taxon>Bacteroidales</taxon>
        <taxon>Bacteroidaceae</taxon>
        <taxon>Bacteroides</taxon>
    </lineage>
</organism>
<dbReference type="InterPro" id="IPR002516">
    <property type="entry name" value="Glyco_trans_11"/>
</dbReference>
<dbReference type="PANTHER" id="PTHR11927">
    <property type="entry name" value="GALACTOSIDE 2-L-FUCOSYLTRANSFERASE"/>
    <property type="match status" value="1"/>
</dbReference>
<evidence type="ECO:0000313" key="4">
    <source>
        <dbReference type="Proteomes" id="UP000014207"/>
    </source>
</evidence>
<evidence type="ECO:0008006" key="5">
    <source>
        <dbReference type="Google" id="ProtNLM"/>
    </source>
</evidence>
<dbReference type="RefSeq" id="WP_016267863.1">
    <property type="nucleotide sequence ID" value="NZ_KE159459.1"/>
</dbReference>
<accession>R9HBR9</accession>
<gene>
    <name evidence="3" type="ORF">C799_01614</name>
</gene>
<dbReference type="HOGENOM" id="CLU_043399_3_1_10"/>
<dbReference type="GO" id="GO:0008107">
    <property type="term" value="F:galactoside 2-alpha-L-fucosyltransferase activity"/>
    <property type="evidence" value="ECO:0007669"/>
    <property type="project" value="InterPro"/>
</dbReference>
<dbReference type="CDD" id="cd11301">
    <property type="entry name" value="Fut1_Fut2_like"/>
    <property type="match status" value="1"/>
</dbReference>
<evidence type="ECO:0000256" key="2">
    <source>
        <dbReference type="ARBA" id="ARBA00022679"/>
    </source>
</evidence>
<comment type="caution">
    <text evidence="3">The sequence shown here is derived from an EMBL/GenBank/DDBJ whole genome shotgun (WGS) entry which is preliminary data.</text>
</comment>
<dbReference type="PATRIC" id="fig|1235785.3.peg.1609"/>
<evidence type="ECO:0000256" key="1">
    <source>
        <dbReference type="ARBA" id="ARBA00022676"/>
    </source>
</evidence>
<dbReference type="GO" id="GO:0016020">
    <property type="term" value="C:membrane"/>
    <property type="evidence" value="ECO:0007669"/>
    <property type="project" value="InterPro"/>
</dbReference>
<protein>
    <recommendedName>
        <fullName evidence="5">Alpha-1,2-fucosyltransferase</fullName>
    </recommendedName>
</protein>
<dbReference type="GO" id="GO:0005975">
    <property type="term" value="P:carbohydrate metabolic process"/>
    <property type="evidence" value="ECO:0007669"/>
    <property type="project" value="InterPro"/>
</dbReference>
<reference evidence="3 4" key="1">
    <citation type="submission" date="2013-04" db="EMBL/GenBank/DDBJ databases">
        <title>The Genome Sequence of Bacteroides thetaiotaomicron dnLKV9.</title>
        <authorList>
            <consortium name="The Broad Institute Genomics Platform"/>
            <consortium name="The Broad Institute Genome Sequencing Center for Infectious Disease"/>
            <person name="Earl A."/>
            <person name="Xavier R."/>
            <person name="Kuhn K."/>
            <person name="Stappenbeck T."/>
            <person name="Walker B."/>
            <person name="Young S."/>
            <person name="Zeng Q."/>
            <person name="Gargeya S."/>
            <person name="Fitzgerald M."/>
            <person name="Haas B."/>
            <person name="Abouelleil A."/>
            <person name="Allen A.W."/>
            <person name="Alvarado L."/>
            <person name="Arachchi H.M."/>
            <person name="Berlin A.M."/>
            <person name="Chapman S.B."/>
            <person name="Gainer-Dewar J."/>
            <person name="Goldberg J."/>
            <person name="Griggs A."/>
            <person name="Gujja S."/>
            <person name="Hansen M."/>
            <person name="Howarth C."/>
            <person name="Imamovic A."/>
            <person name="Ireland A."/>
            <person name="Larimer J."/>
            <person name="McCowan C."/>
            <person name="Murphy C."/>
            <person name="Pearson M."/>
            <person name="Poon T.W."/>
            <person name="Priest M."/>
            <person name="Roberts A."/>
            <person name="Saif S."/>
            <person name="Shea T."/>
            <person name="Sisk P."/>
            <person name="Sykes S."/>
            <person name="Wortman J."/>
            <person name="Nusbaum C."/>
            <person name="Birren B."/>
        </authorList>
    </citation>
    <scope>NUCLEOTIDE SEQUENCE [LARGE SCALE GENOMIC DNA]</scope>
    <source>
        <strain evidence="4">dnLKV9</strain>
    </source>
</reference>
<proteinExistence type="predicted"/>
<sequence>MKIINILGGLGNQMFEYAMYLALKNAHSEEEILCSTRSFCGYGLHNGYELGRIFGIQVKEASLLQLTKLAYPFFNYKSWQVMRHWLPVRKTMTRGAINIPFDYSQVMREDSVYYDGYWQNEKNFLHIREEILTAYTFPKFDDEKNQELADIIVKSNAVSCHIRRGDYLKEINMCVCTSSYYAHAISYMNEEINPNLYCVFSDDIEWCRNNICELMGEDKKIIFIDWNKGEKSFRDMQLMSLCKHNIIANSSFSWWGAWLNRNDKKIVVAPTRWIASEVKNDPLCDSWKRIE</sequence>
<dbReference type="AlphaFoldDB" id="R9HBR9"/>
<dbReference type="Pfam" id="PF01531">
    <property type="entry name" value="Glyco_transf_11"/>
    <property type="match status" value="1"/>
</dbReference>
<keyword evidence="2" id="KW-0808">Transferase</keyword>